<dbReference type="PANTHER" id="PTHR33711">
    <property type="entry name" value="DIOXYGENASE, PUTATIVE (AFU_ORTHOLOGUE AFUA_2G02910)-RELATED"/>
    <property type="match status" value="1"/>
</dbReference>
<dbReference type="Gene3D" id="2.60.130.10">
    <property type="entry name" value="Aromatic compound dioxygenase"/>
    <property type="match status" value="1"/>
</dbReference>
<protein>
    <submittedName>
        <fullName evidence="9">Hydroxyquinol 1,2-dioxygenase</fullName>
        <ecNumber evidence="9">1.13.11.37</ecNumber>
    </submittedName>
</protein>
<evidence type="ECO:0000256" key="4">
    <source>
        <dbReference type="ARBA" id="ARBA00022964"/>
    </source>
</evidence>
<evidence type="ECO:0000256" key="6">
    <source>
        <dbReference type="ARBA" id="ARBA00023004"/>
    </source>
</evidence>
<dbReference type="GO" id="GO:0018576">
    <property type="term" value="F:catechol 1,2-dioxygenase activity"/>
    <property type="evidence" value="ECO:0007669"/>
    <property type="project" value="InterPro"/>
</dbReference>
<evidence type="ECO:0000256" key="3">
    <source>
        <dbReference type="ARBA" id="ARBA00022723"/>
    </source>
</evidence>
<evidence type="ECO:0000259" key="8">
    <source>
        <dbReference type="Pfam" id="PF04444"/>
    </source>
</evidence>
<dbReference type="InterPro" id="IPR007535">
    <property type="entry name" value="Catechol_dOase_N"/>
</dbReference>
<keyword evidence="3" id="KW-0479">Metal-binding</keyword>
<feature type="domain" description="Intradiol ring-cleavage dioxygenases" evidence="7">
    <location>
        <begin position="101"/>
        <end position="282"/>
    </location>
</feature>
<dbReference type="InterPro" id="IPR050770">
    <property type="entry name" value="Intradiol_RC_Dioxygenase"/>
</dbReference>
<dbReference type="GO" id="GO:0009712">
    <property type="term" value="P:catechol-containing compound metabolic process"/>
    <property type="evidence" value="ECO:0007669"/>
    <property type="project" value="InterPro"/>
</dbReference>
<keyword evidence="5 9" id="KW-0560">Oxidoreductase</keyword>
<dbReference type="RefSeq" id="WP_202891028.1">
    <property type="nucleotide sequence ID" value="NZ_JAASRO010000001.1"/>
</dbReference>
<dbReference type="EMBL" id="JAASRO010000001">
    <property type="protein sequence ID" value="NIK55871.1"/>
    <property type="molecule type" value="Genomic_DNA"/>
</dbReference>
<accession>A0A7X5V752</accession>
<proteinExistence type="inferred from homology"/>
<dbReference type="PANTHER" id="PTHR33711:SF7">
    <property type="entry name" value="INTRADIOL RING-CLEAVAGE DIOXYGENASES DOMAIN-CONTAINING PROTEIN-RELATED"/>
    <property type="match status" value="1"/>
</dbReference>
<comment type="caution">
    <text evidence="9">The sequence shown here is derived from an EMBL/GenBank/DDBJ whole genome shotgun (WGS) entry which is preliminary data.</text>
</comment>
<dbReference type="GO" id="GO:0047074">
    <property type="term" value="F:4-hydroxycatechol 1,2-dioxygenase activity"/>
    <property type="evidence" value="ECO:0007669"/>
    <property type="project" value="UniProtKB-EC"/>
</dbReference>
<dbReference type="InterPro" id="IPR000627">
    <property type="entry name" value="Intradiol_dOase_C"/>
</dbReference>
<organism evidence="9 10">
    <name type="scientific">Kribbella shirazensis</name>
    <dbReference type="NCBI Taxonomy" id="1105143"/>
    <lineage>
        <taxon>Bacteria</taxon>
        <taxon>Bacillati</taxon>
        <taxon>Actinomycetota</taxon>
        <taxon>Actinomycetes</taxon>
        <taxon>Propionibacteriales</taxon>
        <taxon>Kribbellaceae</taxon>
        <taxon>Kribbella</taxon>
    </lineage>
</organism>
<evidence type="ECO:0000256" key="5">
    <source>
        <dbReference type="ARBA" id="ARBA00023002"/>
    </source>
</evidence>
<feature type="domain" description="Catechol dioxygenase N-terminal" evidence="8">
    <location>
        <begin position="22"/>
        <end position="94"/>
    </location>
</feature>
<dbReference type="InterPro" id="IPR015889">
    <property type="entry name" value="Intradiol_dOase_core"/>
</dbReference>
<sequence>MDLQGDDLTAAVVASFDGSASDRYKHLMGALVRHLHAFASEVDLTEDECFTAIDFLTRTGQISTGTRQEFVLLADVLGLSMLTVGLGNRKPPEATQSTVFGPFFVEGSPEVQLGDDIANGAPGQPCLVSGRVLNTKGEPIAGALVETWQADEDGFYDVQKDLDRPQNRAHLTTDADGNYRFWAVKPVAYPIPDDGPVGDLLRAGGRGSMRPAHIHFMVTAPGYSRLITHVFAAGDEYLDTDAVFGVKQSLIAEFTEHDAGTEAPDGTTPDQLYYTVHYDLVLATAEHTT</sequence>
<comment type="cofactor">
    <cofactor evidence="1">
        <name>Fe(3+)</name>
        <dbReference type="ChEBI" id="CHEBI:29034"/>
    </cofactor>
</comment>
<reference evidence="9 10" key="1">
    <citation type="submission" date="2020-03" db="EMBL/GenBank/DDBJ databases">
        <title>Sequencing the genomes of 1000 actinobacteria strains.</title>
        <authorList>
            <person name="Klenk H.-P."/>
        </authorList>
    </citation>
    <scope>NUCLEOTIDE SEQUENCE [LARGE SCALE GENOMIC DNA]</scope>
    <source>
        <strain evidence="9 10">DSM 45490</strain>
    </source>
</reference>
<dbReference type="AlphaFoldDB" id="A0A7X5V752"/>
<evidence type="ECO:0000256" key="1">
    <source>
        <dbReference type="ARBA" id="ARBA00001965"/>
    </source>
</evidence>
<keyword evidence="10" id="KW-1185">Reference proteome</keyword>
<gene>
    <name evidence="9" type="ORF">BJY22_001588</name>
</gene>
<keyword evidence="4 9" id="KW-0223">Dioxygenase</keyword>
<dbReference type="Pfam" id="PF04444">
    <property type="entry name" value="Dioxygenase_N"/>
    <property type="match status" value="1"/>
</dbReference>
<evidence type="ECO:0000313" key="10">
    <source>
        <dbReference type="Proteomes" id="UP000555407"/>
    </source>
</evidence>
<comment type="similarity">
    <text evidence="2">Belongs to the intradiol ring-cleavage dioxygenase family.</text>
</comment>
<evidence type="ECO:0000259" key="7">
    <source>
        <dbReference type="Pfam" id="PF00775"/>
    </source>
</evidence>
<dbReference type="EC" id="1.13.11.37" evidence="9"/>
<dbReference type="GO" id="GO:0008199">
    <property type="term" value="F:ferric iron binding"/>
    <property type="evidence" value="ECO:0007669"/>
    <property type="project" value="InterPro"/>
</dbReference>
<dbReference type="SUPFAM" id="SSF49482">
    <property type="entry name" value="Aromatic compound dioxygenase"/>
    <property type="match status" value="1"/>
</dbReference>
<dbReference type="Pfam" id="PF00775">
    <property type="entry name" value="Dioxygenase_C"/>
    <property type="match status" value="1"/>
</dbReference>
<keyword evidence="6" id="KW-0408">Iron</keyword>
<evidence type="ECO:0000256" key="2">
    <source>
        <dbReference type="ARBA" id="ARBA00007825"/>
    </source>
</evidence>
<evidence type="ECO:0000313" key="9">
    <source>
        <dbReference type="EMBL" id="NIK55871.1"/>
    </source>
</evidence>
<dbReference type="Proteomes" id="UP000555407">
    <property type="component" value="Unassembled WGS sequence"/>
</dbReference>
<name>A0A7X5V752_9ACTN</name>